<organism evidence="3 4">
    <name type="scientific">Diploscapter pachys</name>
    <dbReference type="NCBI Taxonomy" id="2018661"/>
    <lineage>
        <taxon>Eukaryota</taxon>
        <taxon>Metazoa</taxon>
        <taxon>Ecdysozoa</taxon>
        <taxon>Nematoda</taxon>
        <taxon>Chromadorea</taxon>
        <taxon>Rhabditida</taxon>
        <taxon>Rhabditina</taxon>
        <taxon>Rhabditomorpha</taxon>
        <taxon>Rhabditoidea</taxon>
        <taxon>Rhabditidae</taxon>
        <taxon>Diploscapter</taxon>
    </lineage>
</organism>
<evidence type="ECO:0000313" key="4">
    <source>
        <dbReference type="Proteomes" id="UP000218231"/>
    </source>
</evidence>
<accession>A0A2A2JL72</accession>
<proteinExistence type="predicted"/>
<dbReference type="Proteomes" id="UP000218231">
    <property type="component" value="Unassembled WGS sequence"/>
</dbReference>
<dbReference type="EMBL" id="LIAE01010367">
    <property type="protein sequence ID" value="PAV62443.1"/>
    <property type="molecule type" value="Genomic_DNA"/>
</dbReference>
<dbReference type="OrthoDB" id="6134775at2759"/>
<dbReference type="Pfam" id="PF04592">
    <property type="entry name" value="SelP_N"/>
    <property type="match status" value="1"/>
</dbReference>
<feature type="compositionally biased region" description="Polar residues" evidence="1">
    <location>
        <begin position="415"/>
        <end position="425"/>
    </location>
</feature>
<feature type="compositionally biased region" description="Low complexity" evidence="1">
    <location>
        <begin position="383"/>
        <end position="403"/>
    </location>
</feature>
<feature type="compositionally biased region" description="Basic and acidic residues" evidence="1">
    <location>
        <begin position="245"/>
        <end position="256"/>
    </location>
</feature>
<feature type="compositionally biased region" description="Basic and acidic residues" evidence="1">
    <location>
        <begin position="269"/>
        <end position="285"/>
    </location>
</feature>
<feature type="region of interest" description="Disordered" evidence="1">
    <location>
        <begin position="237"/>
        <end position="335"/>
    </location>
</feature>
<protein>
    <recommendedName>
        <fullName evidence="2">Selenoprotein P N-terminal domain-containing protein</fullName>
    </recommendedName>
</protein>
<keyword evidence="4" id="KW-1185">Reference proteome</keyword>
<evidence type="ECO:0000313" key="3">
    <source>
        <dbReference type="EMBL" id="PAV62443.1"/>
    </source>
</evidence>
<evidence type="ECO:0000256" key="1">
    <source>
        <dbReference type="SAM" id="MobiDB-lite"/>
    </source>
</evidence>
<name>A0A2A2JL72_9BILA</name>
<feature type="region of interest" description="Disordered" evidence="1">
    <location>
        <begin position="369"/>
        <end position="425"/>
    </location>
</feature>
<dbReference type="InterPro" id="IPR007671">
    <property type="entry name" value="Selenoprotein-P_N"/>
</dbReference>
<evidence type="ECO:0000259" key="2">
    <source>
        <dbReference type="Pfam" id="PF04592"/>
    </source>
</evidence>
<feature type="domain" description="Selenoprotein P N-terminal" evidence="2">
    <location>
        <begin position="184"/>
        <end position="330"/>
    </location>
</feature>
<sequence>MKELRLRLREAFYAHTPSKHSNKPFEALSALDYENWLIEQYFSKSLKRDSVPSSSVPDTAKTGDTVPSHKMTIALETYTIGPDTNTETIEKSVSQISKAGLPRLDDAALDPSNVDALQKSMKLVQNILLTYLRLDLHCRTFRLNFLAAKIREVRIVVFVPGYESPTSVDRAQREFNYLIFERDDQDRSWLDYQAQRHDQILFDRCGRLSQRLYHPRADLTQYQDTVEAIQRNLRDEVCGPCIKNPDGEAKSREQRSRMGINAYIASRPKTSDRNDEEEQRRREYYQRQQNQVTHRQNPDPRRQESDDRRYAVRTDSQVRNDIRQHQHVETQRRQEPISYYAAGSNGQTASNQQNQRNQQNYGNQWNTVHHQRQETPSQYRHVSNTQGQPQQSSSPQNYHSSQNDVRSDFRPSVPPASSFQQAEPLQTTKRSFLITTQASSKDSDTDVDYSEYYNDVDPANIVATTQQPETQIPKPQPQTDDWPTQLPLTQISKPQFESKSYKVDEPFGPIISEGNIPCTAYTDEICYEQQERQGTLSKCCKKGVYLTDVCTPGKCSNSTVQLCCFQKFLQAKFTCCEDSSQSEGTNSTNNFSKCCYDNFVEYVGLEMQYFHESAKYNE</sequence>
<dbReference type="AlphaFoldDB" id="A0A2A2JL72"/>
<feature type="compositionally biased region" description="Basic and acidic residues" evidence="1">
    <location>
        <begin position="296"/>
        <end position="335"/>
    </location>
</feature>
<comment type="caution">
    <text evidence="3">The sequence shown here is derived from an EMBL/GenBank/DDBJ whole genome shotgun (WGS) entry which is preliminary data.</text>
</comment>
<gene>
    <name evidence="3" type="ORF">WR25_08574</name>
</gene>
<dbReference type="STRING" id="2018661.A0A2A2JL72"/>
<reference evidence="3 4" key="1">
    <citation type="journal article" date="2017" name="Curr. Biol.">
        <title>Genome architecture and evolution of a unichromosomal asexual nematode.</title>
        <authorList>
            <person name="Fradin H."/>
            <person name="Zegar C."/>
            <person name="Gutwein M."/>
            <person name="Lucas J."/>
            <person name="Kovtun M."/>
            <person name="Corcoran D."/>
            <person name="Baugh L.R."/>
            <person name="Kiontke K."/>
            <person name="Gunsalus K."/>
            <person name="Fitch D.H."/>
            <person name="Piano F."/>
        </authorList>
    </citation>
    <scope>NUCLEOTIDE SEQUENCE [LARGE SCALE GENOMIC DNA]</scope>
    <source>
        <strain evidence="3">PF1309</strain>
    </source>
</reference>